<evidence type="ECO:0000313" key="6">
    <source>
        <dbReference type="Proteomes" id="UP000020218"/>
    </source>
</evidence>
<dbReference type="STRING" id="1454001.AW08_00212"/>
<dbReference type="GO" id="GO:0046872">
    <property type="term" value="F:metal ion binding"/>
    <property type="evidence" value="ECO:0007669"/>
    <property type="project" value="UniProtKB-KW"/>
</dbReference>
<feature type="domain" description="Hemerythrin-like" evidence="4">
    <location>
        <begin position="2"/>
        <end position="110"/>
    </location>
</feature>
<evidence type="ECO:0000259" key="4">
    <source>
        <dbReference type="Pfam" id="PF01814"/>
    </source>
</evidence>
<sequence length="116" mass="12879">MMDGEHRIQLELIAALCAAVDARAANEEIGVILERLLDFSKAHFLSEELLMRLDSHEDFDDHVADHAEMLDALVAMRDTHRVGGAALLPGHAGKLLAFLVRHIETRDARYASAPRI</sequence>
<dbReference type="PANTHER" id="PTHR37164">
    <property type="entry name" value="BACTERIOHEMERYTHRIN"/>
    <property type="match status" value="1"/>
</dbReference>
<keyword evidence="2" id="KW-0479">Metal-binding</keyword>
<keyword evidence="6" id="KW-1185">Reference proteome</keyword>
<dbReference type="InterPro" id="IPR012827">
    <property type="entry name" value="Hemerythrin_metal-bd"/>
</dbReference>
<dbReference type="Gene3D" id="1.20.120.50">
    <property type="entry name" value="Hemerythrin-like"/>
    <property type="match status" value="1"/>
</dbReference>
<keyword evidence="3" id="KW-0408">Iron</keyword>
<dbReference type="Proteomes" id="UP000020218">
    <property type="component" value="Unassembled WGS sequence"/>
</dbReference>
<dbReference type="CDD" id="cd12107">
    <property type="entry name" value="Hemerythrin"/>
    <property type="match status" value="1"/>
</dbReference>
<evidence type="ECO:0000256" key="3">
    <source>
        <dbReference type="ARBA" id="ARBA00023004"/>
    </source>
</evidence>
<reference evidence="5" key="1">
    <citation type="submission" date="2014-02" db="EMBL/GenBank/DDBJ databases">
        <title>Expanding our view of genomic diversity in Candidatus Accumulibacter clades.</title>
        <authorList>
            <person name="Skennerton C.T."/>
            <person name="Barr J.J."/>
            <person name="Slater F.R."/>
            <person name="Bond P.L."/>
            <person name="Tyson G.W."/>
        </authorList>
    </citation>
    <scope>NUCLEOTIDE SEQUENCE [LARGE SCALE GENOMIC DNA]</scope>
</reference>
<organism evidence="5 6">
    <name type="scientific">Candidatus Accumulibacter adjunctus</name>
    <dbReference type="NCBI Taxonomy" id="1454001"/>
    <lineage>
        <taxon>Bacteria</taxon>
        <taxon>Pseudomonadati</taxon>
        <taxon>Pseudomonadota</taxon>
        <taxon>Betaproteobacteria</taxon>
        <taxon>Candidatus Accumulibacter</taxon>
    </lineage>
</organism>
<comment type="similarity">
    <text evidence="1">Belongs to the hemerythrin family.</text>
</comment>
<accession>A0A011PTM6</accession>
<proteinExistence type="inferred from homology"/>
<dbReference type="EMBL" id="JFAX01000001">
    <property type="protein sequence ID" value="EXI69719.1"/>
    <property type="molecule type" value="Genomic_DNA"/>
</dbReference>
<dbReference type="NCBIfam" id="TIGR02481">
    <property type="entry name" value="hemeryth_dom"/>
    <property type="match status" value="1"/>
</dbReference>
<dbReference type="PATRIC" id="fig|1454001.3.peg.46"/>
<name>A0A011PTM6_9PROT</name>
<dbReference type="SUPFAM" id="SSF47188">
    <property type="entry name" value="Hemerythrin-like"/>
    <property type="match status" value="1"/>
</dbReference>
<comment type="caution">
    <text evidence="5">The sequence shown here is derived from an EMBL/GenBank/DDBJ whole genome shotgun (WGS) entry which is preliminary data.</text>
</comment>
<dbReference type="InterPro" id="IPR050669">
    <property type="entry name" value="Hemerythrin"/>
</dbReference>
<dbReference type="PANTHER" id="PTHR37164:SF1">
    <property type="entry name" value="BACTERIOHEMERYTHRIN"/>
    <property type="match status" value="1"/>
</dbReference>
<dbReference type="InterPro" id="IPR035938">
    <property type="entry name" value="Hemerythrin-like_sf"/>
</dbReference>
<dbReference type="AlphaFoldDB" id="A0A011PTM6"/>
<gene>
    <name evidence="5" type="ORF">AW08_00212</name>
</gene>
<evidence type="ECO:0000313" key="5">
    <source>
        <dbReference type="EMBL" id="EXI69719.1"/>
    </source>
</evidence>
<evidence type="ECO:0000256" key="2">
    <source>
        <dbReference type="ARBA" id="ARBA00022723"/>
    </source>
</evidence>
<dbReference type="Pfam" id="PF01814">
    <property type="entry name" value="Hemerythrin"/>
    <property type="match status" value="1"/>
</dbReference>
<dbReference type="InterPro" id="IPR012312">
    <property type="entry name" value="Hemerythrin-like"/>
</dbReference>
<protein>
    <submittedName>
        <fullName evidence="5">Hemerythrin-like metal-binding domain protein</fullName>
    </submittedName>
</protein>
<evidence type="ECO:0000256" key="1">
    <source>
        <dbReference type="ARBA" id="ARBA00010587"/>
    </source>
</evidence>